<dbReference type="AlphaFoldDB" id="A0A1X6NYL9"/>
<accession>A0A1X6NYL9</accession>
<proteinExistence type="predicted"/>
<evidence type="ECO:0000256" key="1">
    <source>
        <dbReference type="SAM" id="Phobius"/>
    </source>
</evidence>
<name>A0A1X6NYL9_PORUM</name>
<protein>
    <submittedName>
        <fullName evidence="2">Uncharacterized protein</fullName>
    </submittedName>
</protein>
<gene>
    <name evidence="2" type="ORF">BU14_0332s0009</name>
</gene>
<keyword evidence="3" id="KW-1185">Reference proteome</keyword>
<feature type="transmembrane region" description="Helical" evidence="1">
    <location>
        <begin position="79"/>
        <end position="99"/>
    </location>
</feature>
<reference evidence="2 3" key="1">
    <citation type="submission" date="2017-03" db="EMBL/GenBank/DDBJ databases">
        <title>WGS assembly of Porphyra umbilicalis.</title>
        <authorList>
            <person name="Brawley S.H."/>
            <person name="Blouin N.A."/>
            <person name="Ficko-Blean E."/>
            <person name="Wheeler G.L."/>
            <person name="Lohr M."/>
            <person name="Goodson H.V."/>
            <person name="Jenkins J.W."/>
            <person name="Blaby-Haas C.E."/>
            <person name="Helliwell K.E."/>
            <person name="Chan C."/>
            <person name="Marriage T."/>
            <person name="Bhattacharya D."/>
            <person name="Klein A.S."/>
            <person name="Badis Y."/>
            <person name="Brodie J."/>
            <person name="Cao Y."/>
            <person name="Collen J."/>
            <person name="Dittami S.M."/>
            <person name="Gachon C.M."/>
            <person name="Green B.R."/>
            <person name="Karpowicz S."/>
            <person name="Kim J.W."/>
            <person name="Kudahl U."/>
            <person name="Lin S."/>
            <person name="Michel G."/>
            <person name="Mittag M."/>
            <person name="Olson B.J."/>
            <person name="Pangilinan J."/>
            <person name="Peng Y."/>
            <person name="Qiu H."/>
            <person name="Shu S."/>
            <person name="Singer J.T."/>
            <person name="Smith A.G."/>
            <person name="Sprecher B.N."/>
            <person name="Wagner V."/>
            <person name="Wang W."/>
            <person name="Wang Z.-Y."/>
            <person name="Yan J."/>
            <person name="Yarish C."/>
            <person name="Zoeuner-Riek S."/>
            <person name="Zhuang Y."/>
            <person name="Zou Y."/>
            <person name="Lindquist E.A."/>
            <person name="Grimwood J."/>
            <person name="Barry K."/>
            <person name="Rokhsar D.S."/>
            <person name="Schmutz J."/>
            <person name="Stiller J.W."/>
            <person name="Grossman A.R."/>
            <person name="Prochnik S.E."/>
        </authorList>
    </citation>
    <scope>NUCLEOTIDE SEQUENCE [LARGE SCALE GENOMIC DNA]</scope>
    <source>
        <strain evidence="2">4086291</strain>
    </source>
</reference>
<sequence>MDPPRAAEARLKLLLQLDGLLEALAGTALIGGAAPAADAAGVTGTARLGVLPTGFALLCAAAALFRVAGRDGGRPPRRLATVVGATNVGWAGVLGAAAATDWLRLNAVGNGVLGGAAGVVGAFGIGQLLCVRGMVGR</sequence>
<feature type="transmembrane region" description="Helical" evidence="1">
    <location>
        <begin position="111"/>
        <end position="131"/>
    </location>
</feature>
<keyword evidence="1" id="KW-1133">Transmembrane helix</keyword>
<evidence type="ECO:0000313" key="3">
    <source>
        <dbReference type="Proteomes" id="UP000218209"/>
    </source>
</evidence>
<evidence type="ECO:0000313" key="2">
    <source>
        <dbReference type="EMBL" id="OSX73657.1"/>
    </source>
</evidence>
<organism evidence="2 3">
    <name type="scientific">Porphyra umbilicalis</name>
    <name type="common">Purple laver</name>
    <name type="synonym">Red alga</name>
    <dbReference type="NCBI Taxonomy" id="2786"/>
    <lineage>
        <taxon>Eukaryota</taxon>
        <taxon>Rhodophyta</taxon>
        <taxon>Bangiophyceae</taxon>
        <taxon>Bangiales</taxon>
        <taxon>Bangiaceae</taxon>
        <taxon>Porphyra</taxon>
    </lineage>
</organism>
<feature type="transmembrane region" description="Helical" evidence="1">
    <location>
        <begin position="49"/>
        <end position="67"/>
    </location>
</feature>
<dbReference type="EMBL" id="KV918984">
    <property type="protein sequence ID" value="OSX73657.1"/>
    <property type="molecule type" value="Genomic_DNA"/>
</dbReference>
<keyword evidence="1" id="KW-0472">Membrane</keyword>
<keyword evidence="1" id="KW-0812">Transmembrane</keyword>
<dbReference type="Proteomes" id="UP000218209">
    <property type="component" value="Unassembled WGS sequence"/>
</dbReference>